<keyword evidence="12" id="KW-1185">Reference proteome</keyword>
<keyword evidence="6" id="KW-0833">Ubl conjugation pathway</keyword>
<comment type="catalytic activity">
    <reaction evidence="1">
        <text>S-ubiquitinyl-[E2 ubiquitin-conjugating enzyme]-L-cysteine + [acceptor protein]-L-lysine = [E2 ubiquitin-conjugating enzyme]-L-cysteine + N(6)-ubiquitinyl-[acceptor protein]-L-lysine.</text>
        <dbReference type="EC" id="2.3.2.27"/>
    </reaction>
</comment>
<keyword evidence="9" id="KW-1133">Transmembrane helix</keyword>
<sequence>MEYMLTYHDIHHLDSTFLIEETIEYVMNEVRDVRNILINDLQVTLIIEDYNQNATSRLDVDLIITDLEGSNRPPTMEKENDICVVCFRNYKDGNNLCSLTFGHNFHFACIDQWIRTKKSCPVYKKVIYDASLIKKLKRLYWVLILISFMFYSVL</sequence>
<evidence type="ECO:0000256" key="1">
    <source>
        <dbReference type="ARBA" id="ARBA00000900"/>
    </source>
</evidence>
<dbReference type="Proteomes" id="UP000824890">
    <property type="component" value="Unassembled WGS sequence"/>
</dbReference>
<keyword evidence="4" id="KW-0479">Metal-binding</keyword>
<dbReference type="PANTHER" id="PTHR22937:SF163">
    <property type="entry name" value="RING-TYPE E3 UBIQUITIN TRANSFERASE"/>
    <property type="match status" value="1"/>
</dbReference>
<proteinExistence type="predicted"/>
<evidence type="ECO:0000256" key="8">
    <source>
        <dbReference type="PROSITE-ProRule" id="PRU00175"/>
    </source>
</evidence>
<dbReference type="PROSITE" id="PS50089">
    <property type="entry name" value="ZF_RING_2"/>
    <property type="match status" value="1"/>
</dbReference>
<evidence type="ECO:0000259" key="10">
    <source>
        <dbReference type="PROSITE" id="PS50089"/>
    </source>
</evidence>
<evidence type="ECO:0000256" key="4">
    <source>
        <dbReference type="ARBA" id="ARBA00022723"/>
    </source>
</evidence>
<evidence type="ECO:0000256" key="9">
    <source>
        <dbReference type="SAM" id="Phobius"/>
    </source>
</evidence>
<dbReference type="SUPFAM" id="SSF57850">
    <property type="entry name" value="RING/U-box"/>
    <property type="match status" value="1"/>
</dbReference>
<name>A0ABQ8D9R8_BRANA</name>
<evidence type="ECO:0000313" key="12">
    <source>
        <dbReference type="Proteomes" id="UP000824890"/>
    </source>
</evidence>
<dbReference type="EC" id="2.3.2.27" evidence="2"/>
<keyword evidence="9" id="KW-0812">Transmembrane</keyword>
<dbReference type="InterPro" id="IPR001841">
    <property type="entry name" value="Znf_RING"/>
</dbReference>
<keyword evidence="7" id="KW-0862">Zinc</keyword>
<dbReference type="InterPro" id="IPR045191">
    <property type="entry name" value="MBR1/2-like"/>
</dbReference>
<evidence type="ECO:0000256" key="7">
    <source>
        <dbReference type="ARBA" id="ARBA00022833"/>
    </source>
</evidence>
<evidence type="ECO:0000313" key="11">
    <source>
        <dbReference type="EMBL" id="KAH0925702.1"/>
    </source>
</evidence>
<dbReference type="InterPro" id="IPR013083">
    <property type="entry name" value="Znf_RING/FYVE/PHD"/>
</dbReference>
<accession>A0ABQ8D9R8</accession>
<gene>
    <name evidence="11" type="ORF">HID58_017958</name>
</gene>
<evidence type="ECO:0000256" key="2">
    <source>
        <dbReference type="ARBA" id="ARBA00012483"/>
    </source>
</evidence>
<keyword evidence="9" id="KW-0472">Membrane</keyword>
<comment type="caution">
    <text evidence="11">The sequence shown here is derived from an EMBL/GenBank/DDBJ whole genome shotgun (WGS) entry which is preliminary data.</text>
</comment>
<evidence type="ECO:0000256" key="5">
    <source>
        <dbReference type="ARBA" id="ARBA00022771"/>
    </source>
</evidence>
<keyword evidence="3" id="KW-0808">Transferase</keyword>
<dbReference type="PANTHER" id="PTHR22937">
    <property type="entry name" value="E3 UBIQUITIN-PROTEIN LIGASE RNF165"/>
    <property type="match status" value="1"/>
</dbReference>
<dbReference type="Gene3D" id="3.30.40.10">
    <property type="entry name" value="Zinc/RING finger domain, C3HC4 (zinc finger)"/>
    <property type="match status" value="1"/>
</dbReference>
<reference evidence="11 12" key="1">
    <citation type="submission" date="2021-05" db="EMBL/GenBank/DDBJ databases">
        <title>Genome Assembly of Synthetic Allotetraploid Brassica napus Reveals Homoeologous Exchanges between Subgenomes.</title>
        <authorList>
            <person name="Davis J.T."/>
        </authorList>
    </citation>
    <scope>NUCLEOTIDE SEQUENCE [LARGE SCALE GENOMIC DNA]</scope>
    <source>
        <strain evidence="12">cv. Da-Ae</strain>
        <tissue evidence="11">Seedling</tissue>
    </source>
</reference>
<organism evidence="11 12">
    <name type="scientific">Brassica napus</name>
    <name type="common">Rape</name>
    <dbReference type="NCBI Taxonomy" id="3708"/>
    <lineage>
        <taxon>Eukaryota</taxon>
        <taxon>Viridiplantae</taxon>
        <taxon>Streptophyta</taxon>
        <taxon>Embryophyta</taxon>
        <taxon>Tracheophyta</taxon>
        <taxon>Spermatophyta</taxon>
        <taxon>Magnoliopsida</taxon>
        <taxon>eudicotyledons</taxon>
        <taxon>Gunneridae</taxon>
        <taxon>Pentapetalae</taxon>
        <taxon>rosids</taxon>
        <taxon>malvids</taxon>
        <taxon>Brassicales</taxon>
        <taxon>Brassicaceae</taxon>
        <taxon>Brassiceae</taxon>
        <taxon>Brassica</taxon>
    </lineage>
</organism>
<protein>
    <recommendedName>
        <fullName evidence="2">RING-type E3 ubiquitin transferase</fullName>
        <ecNumber evidence="2">2.3.2.27</ecNumber>
    </recommendedName>
</protein>
<dbReference type="Pfam" id="PF13639">
    <property type="entry name" value="zf-RING_2"/>
    <property type="match status" value="1"/>
</dbReference>
<keyword evidence="5 8" id="KW-0863">Zinc-finger</keyword>
<feature type="transmembrane region" description="Helical" evidence="9">
    <location>
        <begin position="138"/>
        <end position="153"/>
    </location>
</feature>
<dbReference type="EMBL" id="JAGKQM010000005">
    <property type="protein sequence ID" value="KAH0925702.1"/>
    <property type="molecule type" value="Genomic_DNA"/>
</dbReference>
<evidence type="ECO:0000256" key="3">
    <source>
        <dbReference type="ARBA" id="ARBA00022679"/>
    </source>
</evidence>
<evidence type="ECO:0000256" key="6">
    <source>
        <dbReference type="ARBA" id="ARBA00022786"/>
    </source>
</evidence>
<feature type="domain" description="RING-type" evidence="10">
    <location>
        <begin position="83"/>
        <end position="124"/>
    </location>
</feature>